<reference evidence="2 3" key="1">
    <citation type="submission" date="2019-08" db="EMBL/GenBank/DDBJ databases">
        <title>In-depth cultivation of the pig gut microbiome towards novel bacterial diversity and tailored functional studies.</title>
        <authorList>
            <person name="Wylensek D."/>
            <person name="Hitch T.C.A."/>
            <person name="Clavel T."/>
        </authorList>
    </citation>
    <scope>NUCLEOTIDE SEQUENCE [LARGE SCALE GENOMIC DNA]</scope>
    <source>
        <strain evidence="2 3">Oil-RF-744-WCA-WT-10</strain>
    </source>
</reference>
<name>A0A6L5XC36_9BACT</name>
<evidence type="ECO:0000259" key="1">
    <source>
        <dbReference type="Pfam" id="PF13100"/>
    </source>
</evidence>
<protein>
    <recommendedName>
        <fullName evidence="1">Organic solvent tolerance-like N-terminal domain-containing protein</fullName>
    </recommendedName>
</protein>
<accession>A0A6L5XC36</accession>
<dbReference type="Proteomes" id="UP000483362">
    <property type="component" value="Unassembled WGS sequence"/>
</dbReference>
<gene>
    <name evidence="2" type="ORF">FYJ29_05345</name>
</gene>
<feature type="domain" description="Organic solvent tolerance-like N-terminal" evidence="1">
    <location>
        <begin position="19"/>
        <end position="170"/>
    </location>
</feature>
<dbReference type="Pfam" id="PF13100">
    <property type="entry name" value="OstA_2"/>
    <property type="match status" value="1"/>
</dbReference>
<comment type="caution">
    <text evidence="2">The sequence shown here is derived from an EMBL/GenBank/DDBJ whole genome shotgun (WGS) entry which is preliminary data.</text>
</comment>
<keyword evidence="3" id="KW-1185">Reference proteome</keyword>
<dbReference type="AlphaFoldDB" id="A0A6L5XC36"/>
<proteinExistence type="predicted"/>
<dbReference type="EMBL" id="VULT01000006">
    <property type="protein sequence ID" value="MSS17187.1"/>
    <property type="molecule type" value="Genomic_DNA"/>
</dbReference>
<evidence type="ECO:0000313" key="3">
    <source>
        <dbReference type="Proteomes" id="UP000483362"/>
    </source>
</evidence>
<sequence length="600" mass="68215">MHPHVYRPEIPQANRFQPNKVFLERADSMMSGPNGAVESSYIVLKGNIEFTRGDMHLYCDSAHYYDRANSIDAYGNVRMERADHLSGRSDNLHYDGNREVVNLVGNVSITKDDKTLTSSAIDYYVTTNTGKYSTGGRLEDPKNVLTSIVGTYNFNTDQAVFTQDVQLVNSRDNYVMNTHRMNYNTRNNVATLVTHTVITSKDNKIVTNSGNYNTVSEEATLYKKNGRQPKLFAKDNRTLEGDKIHYSRHKSEGMAEGNVRVNDPKHNVILTGGYGYHNEHTHVSYATRQALARVYSKENKRKNVKPDTLFFHGDTITTFYEQKDTKRVLTATNGARFFRTDIQGLCGYLKFSEKDSILHLYNHPVVWSDARQISSDNEIDVHMKDSTTVDWALMPNKGLIVEHLGEIYYNQLSGKKIKAFFEKITEYNDDGSDSTYTQLRRAEVIGNVKALFFPQENDSTYNKCIKSESGYLTIDMKERQQVEKIKMWPEVSGKVIPLYLAKNSDLLLDDYQWFDNLRPKAPYDVMTISPEMRAMISQPYVIEDSVSITEPEKKSGRKKAVAVEAQVTRDTQGTVATQAKVDKVAGRKKAIMKNTGGDKK</sequence>
<dbReference type="InterPro" id="IPR005653">
    <property type="entry name" value="OstA-like_N"/>
</dbReference>
<evidence type="ECO:0000313" key="2">
    <source>
        <dbReference type="EMBL" id="MSS17187.1"/>
    </source>
</evidence>
<dbReference type="Gene3D" id="2.60.450.10">
    <property type="entry name" value="Lipopolysaccharide (LPS) transport protein A like domain"/>
    <property type="match status" value="1"/>
</dbReference>
<dbReference type="RefSeq" id="WP_154326562.1">
    <property type="nucleotide sequence ID" value="NZ_CP045696.1"/>
</dbReference>
<organism evidence="2 3">
    <name type="scientific">Sodaliphilus pleomorphus</name>
    <dbReference type="NCBI Taxonomy" id="2606626"/>
    <lineage>
        <taxon>Bacteria</taxon>
        <taxon>Pseudomonadati</taxon>
        <taxon>Bacteroidota</taxon>
        <taxon>Bacteroidia</taxon>
        <taxon>Bacteroidales</taxon>
        <taxon>Muribaculaceae</taxon>
        <taxon>Sodaliphilus</taxon>
    </lineage>
</organism>